<dbReference type="EMBL" id="AQQO01000010">
    <property type="protein sequence ID" value="EON90496.1"/>
    <property type="molecule type" value="Genomic_DNA"/>
</dbReference>
<evidence type="ECO:0000313" key="2">
    <source>
        <dbReference type="Proteomes" id="UP000014012"/>
    </source>
</evidence>
<dbReference type="HOGENOM" id="CLU_1766311_0_0_6"/>
<reference evidence="1 2" key="1">
    <citation type="journal article" date="2013" name="Genome Announc.">
        <title>Genome Sequence of Plesiomonas shigelloides Strain 302-73 (Serotype O1).</title>
        <authorList>
            <person name="Pique N."/>
            <person name="Aquilini E."/>
            <person name="Alioto T."/>
            <person name="Minana-Galbis D."/>
            <person name="Tomas J.M."/>
        </authorList>
    </citation>
    <scope>NUCLEOTIDE SEQUENCE [LARGE SCALE GENOMIC DNA]</scope>
    <source>
        <strain evidence="1 2">302-73</strain>
    </source>
</reference>
<protein>
    <submittedName>
        <fullName evidence="1">Uncharacterized protein</fullName>
    </submittedName>
</protein>
<evidence type="ECO:0000313" key="1">
    <source>
        <dbReference type="EMBL" id="EON90496.1"/>
    </source>
</evidence>
<comment type="caution">
    <text evidence="1">The sequence shown here is derived from an EMBL/GenBank/DDBJ whole genome shotgun (WGS) entry which is preliminary data.</text>
</comment>
<sequence length="147" mass="16940">MMGEKEEGIELIKSTSPISREYEEIIHKAYFRNKEAEDNEVSGLSKLREEILSNGENTHFFLSRLHELAFYFSDSAKKGNSNYDEELNITPLHVIKTEKARELRKVYLSVFNSTTRADVALATGIDFKKVEQDISKTFLFVTRGKLK</sequence>
<proteinExistence type="predicted"/>
<gene>
    <name evidence="1" type="ORF">PLESHI_00165</name>
</gene>
<organism evidence="1 2">
    <name type="scientific">Plesiomonas shigelloides 302-73</name>
    <dbReference type="NCBI Taxonomy" id="1315976"/>
    <lineage>
        <taxon>Bacteria</taxon>
        <taxon>Pseudomonadati</taxon>
        <taxon>Pseudomonadota</taxon>
        <taxon>Gammaproteobacteria</taxon>
        <taxon>Enterobacterales</taxon>
        <taxon>Enterobacteriaceae</taxon>
        <taxon>Plesiomonas</taxon>
    </lineage>
</organism>
<name>R8AW15_PLESH</name>
<keyword evidence="2" id="KW-1185">Reference proteome</keyword>
<accession>R8AW15</accession>
<dbReference type="Proteomes" id="UP000014012">
    <property type="component" value="Unassembled WGS sequence"/>
</dbReference>
<dbReference type="AlphaFoldDB" id="R8AW15"/>